<dbReference type="EMBL" id="MLQL01000194">
    <property type="protein sequence ID" value="OQE06725.1"/>
    <property type="molecule type" value="Genomic_DNA"/>
</dbReference>
<reference evidence="2" key="1">
    <citation type="journal article" date="2017" name="Nat. Microbiol.">
        <title>Global analysis of biosynthetic gene clusters reveals vast potential of secondary metabolite production in Penicillium species.</title>
        <authorList>
            <person name="Nielsen J.C."/>
            <person name="Grijseels S."/>
            <person name="Prigent S."/>
            <person name="Ji B."/>
            <person name="Dainat J."/>
            <person name="Nielsen K.F."/>
            <person name="Frisvad J.C."/>
            <person name="Workman M."/>
            <person name="Nielsen J."/>
        </authorList>
    </citation>
    <scope>NUCLEOTIDE SEQUENCE [LARGE SCALE GENOMIC DNA]</scope>
    <source>
        <strain evidence="2">IBT 14082</strain>
    </source>
</reference>
<accession>A0A1V6RY76</accession>
<evidence type="ECO:0000313" key="1">
    <source>
        <dbReference type="EMBL" id="OQE06725.1"/>
    </source>
</evidence>
<sequence>PASAPAPPHIRESLPRAACVYTPPPATGVYLLALAAAAFVTGGSNAV</sequence>
<comment type="caution">
    <text evidence="1">The sequence shown here is derived from an EMBL/GenBank/DDBJ whole genome shotgun (WGS) entry which is preliminary data.</text>
</comment>
<dbReference type="AlphaFoldDB" id="A0A1V6RY76"/>
<protein>
    <submittedName>
        <fullName evidence="1">Uncharacterized protein</fullName>
    </submittedName>
</protein>
<proteinExistence type="predicted"/>
<gene>
    <name evidence="1" type="ORF">PENFLA_c194G10316</name>
</gene>
<evidence type="ECO:0000313" key="2">
    <source>
        <dbReference type="Proteomes" id="UP000191342"/>
    </source>
</evidence>
<name>A0A1V6RY76_9EURO</name>
<feature type="non-terminal residue" evidence="1">
    <location>
        <position position="1"/>
    </location>
</feature>
<keyword evidence="2" id="KW-1185">Reference proteome</keyword>
<dbReference type="Proteomes" id="UP000191342">
    <property type="component" value="Unassembled WGS sequence"/>
</dbReference>
<feature type="non-terminal residue" evidence="1">
    <location>
        <position position="47"/>
    </location>
</feature>
<organism evidence="1 2">
    <name type="scientific">Penicillium flavigenum</name>
    <dbReference type="NCBI Taxonomy" id="254877"/>
    <lineage>
        <taxon>Eukaryota</taxon>
        <taxon>Fungi</taxon>
        <taxon>Dikarya</taxon>
        <taxon>Ascomycota</taxon>
        <taxon>Pezizomycotina</taxon>
        <taxon>Eurotiomycetes</taxon>
        <taxon>Eurotiomycetidae</taxon>
        <taxon>Eurotiales</taxon>
        <taxon>Aspergillaceae</taxon>
        <taxon>Penicillium</taxon>
    </lineage>
</organism>